<dbReference type="eggNOG" id="KOG0778">
    <property type="taxonomic scope" value="Eukaryota"/>
</dbReference>
<dbReference type="InterPro" id="IPR038765">
    <property type="entry name" value="Papain-like_cys_pep_sf"/>
</dbReference>
<evidence type="ECO:0000259" key="6">
    <source>
        <dbReference type="PROSITE" id="PS50600"/>
    </source>
</evidence>
<evidence type="ECO:0000313" key="7">
    <source>
        <dbReference type="EMBL" id="KIS71927.1"/>
    </source>
</evidence>
<organism evidence="7 8">
    <name type="scientific">Mycosarcoma maydis</name>
    <name type="common">Corn smut fungus</name>
    <name type="synonym">Ustilago maydis</name>
    <dbReference type="NCBI Taxonomy" id="5270"/>
    <lineage>
        <taxon>Eukaryota</taxon>
        <taxon>Fungi</taxon>
        <taxon>Dikarya</taxon>
        <taxon>Basidiomycota</taxon>
        <taxon>Ustilaginomycotina</taxon>
        <taxon>Ustilaginomycetes</taxon>
        <taxon>Ustilaginales</taxon>
        <taxon>Ustilaginaceae</taxon>
        <taxon>Mycosarcoma</taxon>
    </lineage>
</organism>
<feature type="compositionally biased region" description="Low complexity" evidence="5">
    <location>
        <begin position="83"/>
        <end position="101"/>
    </location>
</feature>
<dbReference type="STRING" id="237631.A0A0D1CG13"/>
<dbReference type="Gene3D" id="3.40.395.10">
    <property type="entry name" value="Adenoviral Proteinase, Chain A"/>
    <property type="match status" value="1"/>
</dbReference>
<dbReference type="OMA" id="KHRFEYY"/>
<feature type="compositionally biased region" description="Acidic residues" evidence="5">
    <location>
        <begin position="307"/>
        <end position="319"/>
    </location>
</feature>
<evidence type="ECO:0000256" key="3">
    <source>
        <dbReference type="ARBA" id="ARBA00022801"/>
    </source>
</evidence>
<feature type="region of interest" description="Disordered" evidence="5">
    <location>
        <begin position="262"/>
        <end position="281"/>
    </location>
</feature>
<dbReference type="GO" id="GO:0016926">
    <property type="term" value="P:protein desumoylation"/>
    <property type="evidence" value="ECO:0000318"/>
    <property type="project" value="GO_Central"/>
</dbReference>
<dbReference type="AlphaFoldDB" id="A0A0D1CG13"/>
<dbReference type="InterPro" id="IPR003653">
    <property type="entry name" value="Peptidase_C48_C"/>
</dbReference>
<comment type="similarity">
    <text evidence="1">Belongs to the peptidase C48 family.</text>
</comment>
<dbReference type="EMBL" id="CM003140">
    <property type="protein sequence ID" value="KIS71927.1"/>
    <property type="molecule type" value="Genomic_DNA"/>
</dbReference>
<feature type="compositionally biased region" description="Polar residues" evidence="5">
    <location>
        <begin position="406"/>
        <end position="425"/>
    </location>
</feature>
<evidence type="ECO:0000256" key="5">
    <source>
        <dbReference type="SAM" id="MobiDB-lite"/>
    </source>
</evidence>
<feature type="region of interest" description="Disordered" evidence="5">
    <location>
        <begin position="61"/>
        <end position="103"/>
    </location>
</feature>
<feature type="domain" description="Ubiquitin-like protease family profile" evidence="6">
    <location>
        <begin position="621"/>
        <end position="826"/>
    </location>
</feature>
<feature type="compositionally biased region" description="Polar residues" evidence="5">
    <location>
        <begin position="168"/>
        <end position="199"/>
    </location>
</feature>
<gene>
    <name evidence="7" type="ORF">UMAG_00354</name>
</gene>
<dbReference type="GO" id="GO:0006508">
    <property type="term" value="P:proteolysis"/>
    <property type="evidence" value="ECO:0007669"/>
    <property type="project" value="UniProtKB-KW"/>
</dbReference>
<keyword evidence="4" id="KW-0788">Thiol protease</keyword>
<protein>
    <recommendedName>
        <fullName evidence="6">Ubiquitin-like protease family profile domain-containing protein</fullName>
    </recommendedName>
</protein>
<dbReference type="PANTHER" id="PTHR12606">
    <property type="entry name" value="SENTRIN/SUMO-SPECIFIC PROTEASE"/>
    <property type="match status" value="1"/>
</dbReference>
<keyword evidence="8" id="KW-1185">Reference proteome</keyword>
<sequence length="898" mass="99308">MPQKRGRSAFDTLVQTSGASLSSFANTGMLETSSLSSSTASSSSKPTKSLRKHISTFFSAFSPSRKRQKTSSPADLYGPLRLASSTPMTSDTASPSSTAASGFLDLTPSKVLPSTASATKQDASVLLALQEGAIRDPLGRTCLDSSPSIASAVITDPATSLEEAAEQQIQYASPSPSATITTKPTNLASVSETTGTTAPDQVPVQDEMPIADSQYEQPAENDAASSNQPVPTDADLDKIQVAATAEAGERVEGLLDWSRSLNREESHPSSAQVSHAAQDAALPSEVEMDAAATEQNAAAIVDLVSDSEDGDSAAEDPDKENDISLVNSTPRLNSDVALASLASQNRLAELSNPVQSRKSLAGPMAHKSWREYRQATQAKSRTDSEPADNSFELIDTSATETIRSIGRQSHFVQPSRRSVPQNSTPLPLERPHGRDRSSSFSSNLSNLSLSASSSMALDSAYRKRAPIYEKQHLQVVGRHNRLSVKRNIERALERINQVRLSRRKPLLPSKQFYELAAKARKVHKIVAEDNAKMASQTDFLDQLTQKFLRQRQRDAETAVLPLPPAKLLEAERLKREQRAKLRRLRGILGRKQLPDTLGPEREEAATCVFSKRGVVSEITGAGVSDTDVQKLRPKQWLNDEVINFYGALILNRANEAEKKRMEAMAALKDAPAEPRISHKAIGKGDKSQCKRPYDESLDAFWRVHFFSSFFWTNLKNKGFDGVKRWTRRIDIFSKDIILFPINLGNRHWVCGAINMRKHRFEYYDSLGTPNRSAFTLMRTYLIEEARDKKNKEIDLRGWTDLFSDDSPQQENGYDCGVFAAQTLEQISRRDPHTRIPLDAPRIAWIGESLDEGAGKLSLGAQADDTDEDDEYEWNFGQQNMPYLRRRMAYEIYSKQLLD</sequence>
<feature type="region of interest" description="Disordered" evidence="5">
    <location>
        <begin position="307"/>
        <end position="328"/>
    </location>
</feature>
<evidence type="ECO:0000313" key="8">
    <source>
        <dbReference type="Proteomes" id="UP000000561"/>
    </source>
</evidence>
<dbReference type="GO" id="GO:0005634">
    <property type="term" value="C:nucleus"/>
    <property type="evidence" value="ECO:0000318"/>
    <property type="project" value="GO_Central"/>
</dbReference>
<feature type="region of interest" description="Disordered" evidence="5">
    <location>
        <begin position="168"/>
        <end position="204"/>
    </location>
</feature>
<keyword evidence="2" id="KW-0645">Protease</keyword>
<dbReference type="VEuPathDB" id="FungiDB:UMAG_00354"/>
<dbReference type="GO" id="GO:0016929">
    <property type="term" value="F:deSUMOylase activity"/>
    <property type="evidence" value="ECO:0000318"/>
    <property type="project" value="GO_Central"/>
</dbReference>
<dbReference type="PROSITE" id="PS50600">
    <property type="entry name" value="ULP_PROTEASE"/>
    <property type="match status" value="1"/>
</dbReference>
<reference evidence="7 8" key="1">
    <citation type="journal article" date="2006" name="Nature">
        <title>Insights from the genome of the biotrophic fungal plant pathogen Ustilago maydis.</title>
        <authorList>
            <person name="Kamper J."/>
            <person name="Kahmann R."/>
            <person name="Bolker M."/>
            <person name="Ma L.J."/>
            <person name="Brefort T."/>
            <person name="Saville B.J."/>
            <person name="Banuett F."/>
            <person name="Kronstad J.W."/>
            <person name="Gold S.E."/>
            <person name="Muller O."/>
            <person name="Perlin M.H."/>
            <person name="Wosten H.A."/>
            <person name="de Vries R."/>
            <person name="Ruiz-Herrera J."/>
            <person name="Reynaga-Pena C.G."/>
            <person name="Snetselaar K."/>
            <person name="McCann M."/>
            <person name="Perez-Martin J."/>
            <person name="Feldbrugge M."/>
            <person name="Basse C.W."/>
            <person name="Steinberg G."/>
            <person name="Ibeas J.I."/>
            <person name="Holloman W."/>
            <person name="Guzman P."/>
            <person name="Farman M."/>
            <person name="Stajich J.E."/>
            <person name="Sentandreu R."/>
            <person name="Gonzalez-Prieto J.M."/>
            <person name="Kennell J.C."/>
            <person name="Molina L."/>
            <person name="Schirawski J."/>
            <person name="Mendoza-Mendoza A."/>
            <person name="Greilinger D."/>
            <person name="Munch K."/>
            <person name="Rossel N."/>
            <person name="Scherer M."/>
            <person name="Vranes M."/>
            <person name="Ladendorf O."/>
            <person name="Vincon V."/>
            <person name="Fuchs U."/>
            <person name="Sandrock B."/>
            <person name="Meng S."/>
            <person name="Ho E.C."/>
            <person name="Cahill M.J."/>
            <person name="Boyce K.J."/>
            <person name="Klose J."/>
            <person name="Klosterman S.J."/>
            <person name="Deelstra H.J."/>
            <person name="Ortiz-Castellanos L."/>
            <person name="Li W."/>
            <person name="Sanchez-Alonso P."/>
            <person name="Schreier P.H."/>
            <person name="Hauser-Hahn I."/>
            <person name="Vaupel M."/>
            <person name="Koopmann E."/>
            <person name="Friedrich G."/>
            <person name="Voss H."/>
            <person name="Schluter T."/>
            <person name="Margolis J."/>
            <person name="Platt D."/>
            <person name="Swimmer C."/>
            <person name="Gnirke A."/>
            <person name="Chen F."/>
            <person name="Vysotskaia V."/>
            <person name="Mannhaupt G."/>
            <person name="Guldener U."/>
            <person name="Munsterkotter M."/>
            <person name="Haase D."/>
            <person name="Oesterheld M."/>
            <person name="Mewes H.W."/>
            <person name="Mauceli E.W."/>
            <person name="DeCaprio D."/>
            <person name="Wade C.M."/>
            <person name="Butler J."/>
            <person name="Young S."/>
            <person name="Jaffe D.B."/>
            <person name="Calvo S."/>
            <person name="Nusbaum C."/>
            <person name="Galagan J."/>
            <person name="Birren B.W."/>
        </authorList>
    </citation>
    <scope>NUCLEOTIDE SEQUENCE [LARGE SCALE GENOMIC DNA]</scope>
    <source>
        <strain evidence="8">DSM 14603 / FGSC 9021 / UM521</strain>
    </source>
</reference>
<evidence type="ECO:0000256" key="1">
    <source>
        <dbReference type="ARBA" id="ARBA00005234"/>
    </source>
</evidence>
<evidence type="ECO:0000256" key="2">
    <source>
        <dbReference type="ARBA" id="ARBA00022670"/>
    </source>
</evidence>
<dbReference type="OrthoDB" id="1939479at2759"/>
<dbReference type="Proteomes" id="UP000000561">
    <property type="component" value="Chromosome 1"/>
</dbReference>
<feature type="region of interest" description="Disordered" evidence="5">
    <location>
        <begin position="406"/>
        <end position="446"/>
    </location>
</feature>
<proteinExistence type="inferred from homology"/>
<name>A0A0D1CG13_MYCMD</name>
<dbReference type="Pfam" id="PF02902">
    <property type="entry name" value="Peptidase_C48"/>
    <property type="match status" value="1"/>
</dbReference>
<feature type="region of interest" description="Disordered" evidence="5">
    <location>
        <begin position="350"/>
        <end position="392"/>
    </location>
</feature>
<dbReference type="RefSeq" id="XP_011386246.1">
    <property type="nucleotide sequence ID" value="XM_011387944.1"/>
</dbReference>
<accession>A0A0D1CG13</accession>
<evidence type="ECO:0000256" key="4">
    <source>
        <dbReference type="ARBA" id="ARBA00022807"/>
    </source>
</evidence>
<dbReference type="KEGG" id="uma:UMAG_00354"/>
<keyword evidence="3" id="KW-0378">Hydrolase</keyword>
<dbReference type="GeneID" id="23561679"/>
<dbReference type="InParanoid" id="A0A0D1CG13"/>
<dbReference type="PANTHER" id="PTHR12606:SF141">
    <property type="entry name" value="GH15225P-RELATED"/>
    <property type="match status" value="1"/>
</dbReference>
<dbReference type="SUPFAM" id="SSF54001">
    <property type="entry name" value="Cysteine proteinases"/>
    <property type="match status" value="1"/>
</dbReference>